<comment type="caution">
    <text evidence="1">The sequence shown here is derived from an EMBL/GenBank/DDBJ whole genome shotgun (WGS) entry which is preliminary data.</text>
</comment>
<reference evidence="1 2" key="1">
    <citation type="submission" date="2016-02" db="EMBL/GenBank/DDBJ databases">
        <title>Genome sequence of Clostridium tepidiprofundi DSM 19306.</title>
        <authorList>
            <person name="Poehlein A."/>
            <person name="Daniel R."/>
        </authorList>
    </citation>
    <scope>NUCLEOTIDE SEQUENCE [LARGE SCALE GENOMIC DNA]</scope>
    <source>
        <strain evidence="1 2">DSM 19306</strain>
    </source>
</reference>
<sequence length="58" mass="6643">MLKKGTRNSKPYTIYFLLKAGLKFDEEVLKNLKNSDLSGLGFKKGNRINIIPIYKLIV</sequence>
<organism evidence="1 2">
    <name type="scientific">Clostridium tepidiprofundi DSM 19306</name>
    <dbReference type="NCBI Taxonomy" id="1121338"/>
    <lineage>
        <taxon>Bacteria</taxon>
        <taxon>Bacillati</taxon>
        <taxon>Bacillota</taxon>
        <taxon>Clostridia</taxon>
        <taxon>Eubacteriales</taxon>
        <taxon>Clostridiaceae</taxon>
        <taxon>Clostridium</taxon>
    </lineage>
</organism>
<keyword evidence="2" id="KW-1185">Reference proteome</keyword>
<dbReference type="Proteomes" id="UP000075531">
    <property type="component" value="Unassembled WGS sequence"/>
</dbReference>
<gene>
    <name evidence="1" type="ORF">CLTEP_09270</name>
</gene>
<proteinExistence type="predicted"/>
<evidence type="ECO:0000313" key="1">
    <source>
        <dbReference type="EMBL" id="KYH35107.1"/>
    </source>
</evidence>
<name>A0A151B638_9CLOT</name>
<dbReference type="PATRIC" id="fig|1121338.3.peg.953"/>
<accession>A0A151B638</accession>
<dbReference type="AlphaFoldDB" id="A0A151B638"/>
<protein>
    <submittedName>
        <fullName evidence="1">Uncharacterized protein</fullName>
    </submittedName>
</protein>
<dbReference type="EMBL" id="LTBA01000006">
    <property type="protein sequence ID" value="KYH35107.1"/>
    <property type="molecule type" value="Genomic_DNA"/>
</dbReference>
<evidence type="ECO:0000313" key="2">
    <source>
        <dbReference type="Proteomes" id="UP000075531"/>
    </source>
</evidence>